<dbReference type="Proteomes" id="UP000817658">
    <property type="component" value="Chromosome 1"/>
</dbReference>
<organism evidence="2">
    <name type="scientific">Oryza sativa subsp. japonica</name>
    <name type="common">Rice</name>
    <dbReference type="NCBI Taxonomy" id="39947"/>
    <lineage>
        <taxon>Eukaryota</taxon>
        <taxon>Viridiplantae</taxon>
        <taxon>Streptophyta</taxon>
        <taxon>Embryophyta</taxon>
        <taxon>Tracheophyta</taxon>
        <taxon>Spermatophyta</taxon>
        <taxon>Magnoliopsida</taxon>
        <taxon>Liliopsida</taxon>
        <taxon>Poales</taxon>
        <taxon>Poaceae</taxon>
        <taxon>BOP clade</taxon>
        <taxon>Oryzoideae</taxon>
        <taxon>Oryzeae</taxon>
        <taxon>Oryzinae</taxon>
        <taxon>Oryza</taxon>
        <taxon>Oryza sativa</taxon>
    </lineage>
</organism>
<gene>
    <name evidence="2" type="primary">P0560B06.2</name>
</gene>
<feature type="compositionally biased region" description="Polar residues" evidence="1">
    <location>
        <begin position="172"/>
        <end position="184"/>
    </location>
</feature>
<feature type="region of interest" description="Disordered" evidence="1">
    <location>
        <begin position="208"/>
        <end position="286"/>
    </location>
</feature>
<feature type="compositionally biased region" description="Polar residues" evidence="1">
    <location>
        <begin position="145"/>
        <end position="163"/>
    </location>
</feature>
<dbReference type="AlphaFoldDB" id="Q942U0"/>
<feature type="region of interest" description="Disordered" evidence="1">
    <location>
        <begin position="136"/>
        <end position="194"/>
    </location>
</feature>
<sequence length="382" mass="41164">MDYISPDRSLEGACGDPGPLFGDHDGSLLEHMGFHGDPQHVSPQLNEGLLVDSTDQISYLAADSPSFMNDQIPCNTMKSASTSPASPLKQADDHHVHIDSDMENDAAEQNLHDSYSEAQTTSLGYGIHRRTEVADAAQPTELHESNGNNDTSNFQEETTQSDTYLGDAMLNENGSRDYQLNNSGADDDEIPNSPALEMEDVDTRALHETSHDEKYEAEDDQMNGEGTHQGGHPHQGEEIHQGGTPHQGEGTHQGGPPHQGEGTHQEGTPHQGGGTPHEGGTGQNQGHLRGKLMALDIEGNMVDLGQGLLTQGVTIGDLQEGIHHGADHLLPVIVIIHLEGRGHHLPTGRLDWVSLDGICLLQVLVMPPLSEIWKRNSLSMGV</sequence>
<protein>
    <submittedName>
        <fullName evidence="2">p0560B06.2 protein</fullName>
    </submittedName>
</protein>
<feature type="compositionally biased region" description="Gly residues" evidence="1">
    <location>
        <begin position="270"/>
        <end position="283"/>
    </location>
</feature>
<dbReference type="EMBL" id="AP003281">
    <property type="protein sequence ID" value="BAB64741.1"/>
    <property type="molecule type" value="Genomic_DNA"/>
</dbReference>
<proteinExistence type="predicted"/>
<reference evidence="2" key="1">
    <citation type="journal article" date="2002" name="Nature">
        <title>The genome sequence and structure of rice chromosome 1.</title>
        <authorList>
            <person name="Sasaki T."/>
            <person name="Matsumoto T."/>
            <person name="Yamamoto K."/>
            <person name="Sakata K."/>
            <person name="Baba T."/>
            <person name="Katayose Y."/>
            <person name="Wu J."/>
            <person name="Niimura Y."/>
            <person name="Cheng Z."/>
            <person name="Nagamura Y."/>
            <person name="Antonio B.A."/>
            <person name="Kanamori H."/>
            <person name="Hosokawa S."/>
            <person name="Masukawa M."/>
            <person name="Arikawa K."/>
            <person name="Chiden Y."/>
            <person name="Hayashi M."/>
            <person name="Okamoto M."/>
            <person name="Ando T."/>
            <person name="Aoki H."/>
            <person name="Arita K."/>
            <person name="Hamada M."/>
            <person name="Harada C."/>
            <person name="Hijishita S."/>
            <person name="Honda M."/>
            <person name="Ichikawa Y."/>
            <person name="Idonuma A."/>
            <person name="Iijima M."/>
            <person name="Ikeda M."/>
            <person name="Ikeno M."/>
            <person name="Itoh S."/>
            <person name="Itoh T."/>
            <person name="Itoh Y."/>
            <person name="Itoh Y."/>
            <person name="Iwabuchi A."/>
            <person name="Kamiya K."/>
            <person name="Karasawa W."/>
            <person name="Katagiri S."/>
            <person name="Kikuta A."/>
            <person name="Kobayashi N."/>
            <person name="Kono I."/>
            <person name="Machita K."/>
            <person name="Maehara T."/>
            <person name="Mizuno H."/>
            <person name="Mizubayashi T."/>
            <person name="Mukai Y."/>
            <person name="Nagasaki H."/>
            <person name="Nakashima M."/>
            <person name="Nakama Y."/>
            <person name="Nakamichi Y."/>
            <person name="Nakamura M."/>
            <person name="Namiki N."/>
            <person name="Negishi M."/>
            <person name="Ohta I."/>
            <person name="Ono N."/>
            <person name="Saji S."/>
            <person name="Sakai K."/>
            <person name="Shibata M."/>
            <person name="Shimokawa T."/>
            <person name="Shomura A."/>
            <person name="Song J."/>
            <person name="Takazaki Y."/>
            <person name="Terasawa K."/>
            <person name="Tsuji K."/>
            <person name="Waki K."/>
            <person name="Yamagata H."/>
            <person name="Yamane H."/>
            <person name="Yoshiki S."/>
            <person name="Yoshihara R."/>
            <person name="Yukawa K."/>
            <person name="Zhong H."/>
            <person name="Iwama H."/>
            <person name="Endo T."/>
            <person name="Ito H."/>
            <person name="Hahn J.H."/>
            <person name="Kim H.I."/>
            <person name="Eun M.Y."/>
            <person name="Yano M."/>
            <person name="Jiang J."/>
            <person name="Gojobori T."/>
        </authorList>
    </citation>
    <scope>NUCLEOTIDE SEQUENCE</scope>
</reference>
<evidence type="ECO:0000256" key="1">
    <source>
        <dbReference type="SAM" id="MobiDB-lite"/>
    </source>
</evidence>
<feature type="region of interest" description="Disordered" evidence="1">
    <location>
        <begin position="1"/>
        <end position="21"/>
    </location>
</feature>
<evidence type="ECO:0000313" key="2">
    <source>
        <dbReference type="EMBL" id="BAB64741.1"/>
    </source>
</evidence>
<name>Q942U0_ORYSJ</name>
<accession>Q942U0</accession>